<reference evidence="3" key="1">
    <citation type="journal article" date="2019" name="Int. J. Syst. Evol. Microbiol.">
        <title>The Global Catalogue of Microorganisms (GCM) 10K type strain sequencing project: providing services to taxonomists for standard genome sequencing and annotation.</title>
        <authorList>
            <consortium name="The Broad Institute Genomics Platform"/>
            <consortium name="The Broad Institute Genome Sequencing Center for Infectious Disease"/>
            <person name="Wu L."/>
            <person name="Ma J."/>
        </authorList>
    </citation>
    <scope>NUCLEOTIDE SEQUENCE [LARGE SCALE GENOMIC DNA]</scope>
    <source>
        <strain evidence="3">JCM 18303</strain>
    </source>
</reference>
<accession>A0ABP9RE96</accession>
<dbReference type="Proteomes" id="UP001428817">
    <property type="component" value="Unassembled WGS sequence"/>
</dbReference>
<dbReference type="SUPFAM" id="SSF69118">
    <property type="entry name" value="AhpD-like"/>
    <property type="match status" value="1"/>
</dbReference>
<dbReference type="InterPro" id="IPR029032">
    <property type="entry name" value="AhpD-like"/>
</dbReference>
<organism evidence="2 3">
    <name type="scientific">Pseudonocardia eucalypti</name>
    <dbReference type="NCBI Taxonomy" id="648755"/>
    <lineage>
        <taxon>Bacteria</taxon>
        <taxon>Bacillati</taxon>
        <taxon>Actinomycetota</taxon>
        <taxon>Actinomycetes</taxon>
        <taxon>Pseudonocardiales</taxon>
        <taxon>Pseudonocardiaceae</taxon>
        <taxon>Pseudonocardia</taxon>
    </lineage>
</organism>
<evidence type="ECO:0000313" key="2">
    <source>
        <dbReference type="EMBL" id="GAA5176133.1"/>
    </source>
</evidence>
<comment type="caution">
    <text evidence="2">The sequence shown here is derived from an EMBL/GenBank/DDBJ whole genome shotgun (WGS) entry which is preliminary data.</text>
</comment>
<name>A0ABP9RE96_9PSEU</name>
<feature type="domain" description="Carboxymuconolactone decarboxylase-like" evidence="1">
    <location>
        <begin position="52"/>
        <end position="94"/>
    </location>
</feature>
<evidence type="ECO:0000313" key="3">
    <source>
        <dbReference type="Proteomes" id="UP001428817"/>
    </source>
</evidence>
<dbReference type="Gene3D" id="1.20.1290.10">
    <property type="entry name" value="AhpD-like"/>
    <property type="match status" value="1"/>
</dbReference>
<sequence length="335" mass="35656">MLDRAFRRQIRYVTPVPAGDLARRVSAQITRDVGAVVPPYALHLPAPEVLAASWAITREPVFGAALPRVLKEAVGAAVSATNACPYCVDVHTSTMSALDRSRDGEALAAGRDDRMTDPRLRALVGWARATRSPGSPLLADPPFSAAEAPEVIGTALGYHYINRMVSVFLVESPFPTGAGGAVKRALAWLARPVLRASVRRTPLPGAALEFLPDTGRWSGWAGPDPVIGAAFAGAAELFERAGRRVLAEPVRELVLARLAGWSGERPPLSRGWVEDAVHGLPDALRAEARLALLTALAPYQVDADVIDGFRAGEEALVAATGWASFAATRRVADWI</sequence>
<dbReference type="InterPro" id="IPR003779">
    <property type="entry name" value="CMD-like"/>
</dbReference>
<protein>
    <submittedName>
        <fullName evidence="2">Carboxymuconolactone decarboxylase family protein</fullName>
    </submittedName>
</protein>
<evidence type="ECO:0000259" key="1">
    <source>
        <dbReference type="Pfam" id="PF02627"/>
    </source>
</evidence>
<dbReference type="EMBL" id="BAABJP010000068">
    <property type="protein sequence ID" value="GAA5176133.1"/>
    <property type="molecule type" value="Genomic_DNA"/>
</dbReference>
<dbReference type="RefSeq" id="WP_185065690.1">
    <property type="nucleotide sequence ID" value="NZ_BAABJP010000068.1"/>
</dbReference>
<dbReference type="InterPro" id="IPR004675">
    <property type="entry name" value="AhpD_core"/>
</dbReference>
<proteinExistence type="predicted"/>
<dbReference type="Pfam" id="PF02627">
    <property type="entry name" value="CMD"/>
    <property type="match status" value="1"/>
</dbReference>
<keyword evidence="3" id="KW-1185">Reference proteome</keyword>
<dbReference type="NCBIfam" id="TIGR00778">
    <property type="entry name" value="ahpD_dom"/>
    <property type="match status" value="1"/>
</dbReference>
<gene>
    <name evidence="2" type="ORF">GCM10023321_83750</name>
</gene>